<dbReference type="PROSITE" id="PS50983">
    <property type="entry name" value="FE_B12_PBP"/>
    <property type="match status" value="1"/>
</dbReference>
<comment type="caution">
    <text evidence="8">The sequence shown here is derived from an EMBL/GenBank/DDBJ whole genome shotgun (WGS) entry which is preliminary data.</text>
</comment>
<feature type="compositionally biased region" description="Low complexity" evidence="5">
    <location>
        <begin position="40"/>
        <end position="57"/>
    </location>
</feature>
<dbReference type="PANTHER" id="PTHR30532">
    <property type="entry name" value="IRON III DICITRATE-BINDING PERIPLASMIC PROTEIN"/>
    <property type="match status" value="1"/>
</dbReference>
<dbReference type="AlphaFoldDB" id="A0AAP5H609"/>
<evidence type="ECO:0000256" key="4">
    <source>
        <dbReference type="ARBA" id="ARBA00022729"/>
    </source>
</evidence>
<accession>A0AAP5H609</accession>
<evidence type="ECO:0000256" key="6">
    <source>
        <dbReference type="SAM" id="SignalP"/>
    </source>
</evidence>
<dbReference type="GO" id="GO:1901678">
    <property type="term" value="P:iron coordination entity transport"/>
    <property type="evidence" value="ECO:0007669"/>
    <property type="project" value="UniProtKB-ARBA"/>
</dbReference>
<evidence type="ECO:0000259" key="7">
    <source>
        <dbReference type="PROSITE" id="PS50983"/>
    </source>
</evidence>
<feature type="region of interest" description="Disordered" evidence="5">
    <location>
        <begin position="31"/>
        <end position="59"/>
    </location>
</feature>
<comment type="subcellular location">
    <subcellularLocation>
        <location evidence="1">Cell envelope</location>
    </subcellularLocation>
</comment>
<dbReference type="PROSITE" id="PS51257">
    <property type="entry name" value="PROKAR_LIPOPROTEIN"/>
    <property type="match status" value="1"/>
</dbReference>
<dbReference type="Gene3D" id="3.40.50.1980">
    <property type="entry name" value="Nitrogenase molybdenum iron protein domain"/>
    <property type="match status" value="2"/>
</dbReference>
<feature type="domain" description="Fe/B12 periplasmic-binding" evidence="7">
    <location>
        <begin position="78"/>
        <end position="337"/>
    </location>
</feature>
<name>A0AAP5H609_PAEAM</name>
<keyword evidence="3" id="KW-0813">Transport</keyword>
<dbReference type="Pfam" id="PF01497">
    <property type="entry name" value="Peripla_BP_2"/>
    <property type="match status" value="1"/>
</dbReference>
<proteinExistence type="inferred from homology"/>
<evidence type="ECO:0000313" key="8">
    <source>
        <dbReference type="EMBL" id="MDR6725666.1"/>
    </source>
</evidence>
<evidence type="ECO:0000256" key="2">
    <source>
        <dbReference type="ARBA" id="ARBA00008814"/>
    </source>
</evidence>
<protein>
    <submittedName>
        <fullName evidence="8">Iron complex transport system substrate-binding protein</fullName>
    </submittedName>
</protein>
<evidence type="ECO:0000313" key="9">
    <source>
        <dbReference type="Proteomes" id="UP001254832"/>
    </source>
</evidence>
<dbReference type="InterPro" id="IPR002491">
    <property type="entry name" value="ABC_transptr_periplasmic_BD"/>
</dbReference>
<dbReference type="EMBL" id="JAVDTR010000012">
    <property type="protein sequence ID" value="MDR6725666.1"/>
    <property type="molecule type" value="Genomic_DNA"/>
</dbReference>
<evidence type="ECO:0000256" key="3">
    <source>
        <dbReference type="ARBA" id="ARBA00022448"/>
    </source>
</evidence>
<reference evidence="8" key="1">
    <citation type="submission" date="2023-07" db="EMBL/GenBank/DDBJ databases">
        <title>Sorghum-associated microbial communities from plants grown in Nebraska, USA.</title>
        <authorList>
            <person name="Schachtman D."/>
        </authorList>
    </citation>
    <scope>NUCLEOTIDE SEQUENCE</scope>
    <source>
        <strain evidence="8">BE80</strain>
    </source>
</reference>
<sequence>MFRFKKKLFMYATLLLMISLLAGCASGGSAETTNTASQATSGNTSSGESDTTSNTTDDQTRVIKHAMGETTITGTPQKIVTLFQGANDVVVALGVKPTGVVESWVQQPVYEYLRADLDGVPQVGQEPQPNMEEINKLKPDLIIATKIRHEDIYDQLSQIAPTVVTETLFDWKETVKLAGEAMNKVEQSDKLLAGWDTRVADFKEKMGDRLPIEATITNFRADQVRIFYMGYAGKILKELGFTRPAGHDEDTWGVELTSKESIPDMNADLIFNFNSGTETEAIQKNYEDWTSSPLWKNLDAVKNNQLVQVDEVAWNMAGGYTSANMMLDDLYEYFKLN</sequence>
<evidence type="ECO:0000256" key="5">
    <source>
        <dbReference type="SAM" id="MobiDB-lite"/>
    </source>
</evidence>
<dbReference type="SUPFAM" id="SSF53807">
    <property type="entry name" value="Helical backbone' metal receptor"/>
    <property type="match status" value="1"/>
</dbReference>
<organism evidence="8 9">
    <name type="scientific">Paenibacillus amylolyticus</name>
    <dbReference type="NCBI Taxonomy" id="1451"/>
    <lineage>
        <taxon>Bacteria</taxon>
        <taxon>Bacillati</taxon>
        <taxon>Bacillota</taxon>
        <taxon>Bacilli</taxon>
        <taxon>Bacillales</taxon>
        <taxon>Paenibacillaceae</taxon>
        <taxon>Paenibacillus</taxon>
    </lineage>
</organism>
<evidence type="ECO:0000256" key="1">
    <source>
        <dbReference type="ARBA" id="ARBA00004196"/>
    </source>
</evidence>
<dbReference type="PANTHER" id="PTHR30532:SF21">
    <property type="entry name" value="SIDEROPHORE-BINDING LIPOPROTEIN YFIY-RELATED"/>
    <property type="match status" value="1"/>
</dbReference>
<comment type="similarity">
    <text evidence="2">Belongs to the bacterial solute-binding protein 8 family.</text>
</comment>
<dbReference type="GO" id="GO:0030288">
    <property type="term" value="C:outer membrane-bounded periplasmic space"/>
    <property type="evidence" value="ECO:0007669"/>
    <property type="project" value="TreeGrafter"/>
</dbReference>
<dbReference type="InterPro" id="IPR051313">
    <property type="entry name" value="Bact_iron-sidero_bind"/>
</dbReference>
<feature type="chain" id="PRO_5042837675" evidence="6">
    <location>
        <begin position="31"/>
        <end position="337"/>
    </location>
</feature>
<gene>
    <name evidence="8" type="ORF">J2W91_004168</name>
</gene>
<dbReference type="CDD" id="cd01146">
    <property type="entry name" value="FhuD"/>
    <property type="match status" value="1"/>
</dbReference>
<dbReference type="Proteomes" id="UP001254832">
    <property type="component" value="Unassembled WGS sequence"/>
</dbReference>
<feature type="signal peptide" evidence="6">
    <location>
        <begin position="1"/>
        <end position="30"/>
    </location>
</feature>
<keyword evidence="4 6" id="KW-0732">Signal</keyword>
<dbReference type="RefSeq" id="WP_310143067.1">
    <property type="nucleotide sequence ID" value="NZ_JAVDTR010000012.1"/>
</dbReference>